<evidence type="ECO:0000313" key="1">
    <source>
        <dbReference type="EMBL" id="OXL44251.1"/>
    </source>
</evidence>
<dbReference type="Proteomes" id="UP000215155">
    <property type="component" value="Unassembled WGS sequence"/>
</dbReference>
<proteinExistence type="predicted"/>
<dbReference type="EMBL" id="NMPZ01000008">
    <property type="protein sequence ID" value="OXL44251.1"/>
    <property type="molecule type" value="Genomic_DNA"/>
</dbReference>
<reference evidence="1 2" key="1">
    <citation type="submission" date="2017-07" db="EMBL/GenBank/DDBJ databases">
        <title>Draft genome sequence of Prevotella copri isolated from the gut of healthy adult Indian.</title>
        <authorList>
            <person name="Das B."/>
            <person name="Bag S."/>
            <person name="Ghosh T.S."/>
        </authorList>
    </citation>
    <scope>NUCLEOTIDE SEQUENCE [LARGE SCALE GENOMIC DNA]</scope>
    <source>
        <strain evidence="1 2">Indica</strain>
    </source>
</reference>
<gene>
    <name evidence="1" type="ORF">CFT61_06310</name>
</gene>
<dbReference type="AlphaFoldDB" id="A0AA91YXH7"/>
<name>A0AA91YXH7_9BACT</name>
<organism evidence="1 2">
    <name type="scientific">Segatella copri</name>
    <dbReference type="NCBI Taxonomy" id="165179"/>
    <lineage>
        <taxon>Bacteria</taxon>
        <taxon>Pseudomonadati</taxon>
        <taxon>Bacteroidota</taxon>
        <taxon>Bacteroidia</taxon>
        <taxon>Bacteroidales</taxon>
        <taxon>Prevotellaceae</taxon>
        <taxon>Segatella</taxon>
    </lineage>
</organism>
<evidence type="ECO:0000313" key="2">
    <source>
        <dbReference type="Proteomes" id="UP000215155"/>
    </source>
</evidence>
<accession>A0AA91YXH7</accession>
<dbReference type="RefSeq" id="WP_089543615.1">
    <property type="nucleotide sequence ID" value="NZ_NMPZ01000008.1"/>
</dbReference>
<comment type="caution">
    <text evidence="1">The sequence shown here is derived from an EMBL/GenBank/DDBJ whole genome shotgun (WGS) entry which is preliminary data.</text>
</comment>
<protein>
    <submittedName>
        <fullName evidence="1">Uncharacterized protein</fullName>
    </submittedName>
</protein>
<sequence>MKLKELLLSTDFDMLIPALKKEGYLGIRQYREAYDILCHLTPADESEINDPQIRVEWVKPVEGYEDEEPYINVYNCEGDLWEHNVAKEVVVADDCKLTKEEVIAKILLSCTSYGYTPQTTQDTFEDRIEHKMHTCYGTMARKLKQKFYLYYLPGHKKREVLKRMRLASLDSIAMSMEDWNYCKKRIAKASNIRKKRDYRMQKRIDYLDYREKYEGLRDKFMGGKDITFHDMDFIYDGFSMLLTNMETHTYGESSRVDYLKKLIKYIEMDSDYEFFNPQKLVVLCKVPSQHPLSSDENEEIRNEFHKLAGKGKLIFGLSEIKTEVADIHFTILVQKYEKRLIIDVNDLICAIP</sequence>